<dbReference type="SUPFAM" id="SSF55469">
    <property type="entry name" value="FMN-dependent nitroreductase-like"/>
    <property type="match status" value="1"/>
</dbReference>
<evidence type="ECO:0000259" key="3">
    <source>
        <dbReference type="Pfam" id="PF14512"/>
    </source>
</evidence>
<evidence type="ECO:0000313" key="5">
    <source>
        <dbReference type="Proteomes" id="UP000183047"/>
    </source>
</evidence>
<feature type="domain" description="Putative nitroreductase TM1586" evidence="3">
    <location>
        <begin position="4"/>
        <end position="213"/>
    </location>
</feature>
<gene>
    <name evidence="4" type="ORF">SAMN02910451_02229</name>
</gene>
<organism evidence="4 5">
    <name type="scientific">Butyrivibrio hungatei</name>
    <dbReference type="NCBI Taxonomy" id="185008"/>
    <lineage>
        <taxon>Bacteria</taxon>
        <taxon>Bacillati</taxon>
        <taxon>Bacillota</taxon>
        <taxon>Clostridia</taxon>
        <taxon>Lachnospirales</taxon>
        <taxon>Lachnospiraceae</taxon>
        <taxon>Butyrivibrio</taxon>
    </lineage>
</organism>
<dbReference type="Gene3D" id="3.40.109.10">
    <property type="entry name" value="NADH Oxidase"/>
    <property type="match status" value="1"/>
</dbReference>
<evidence type="ECO:0000256" key="1">
    <source>
        <dbReference type="ARBA" id="ARBA00007118"/>
    </source>
</evidence>
<comment type="similarity">
    <text evidence="1">Belongs to the nitroreductase family.</text>
</comment>
<evidence type="ECO:0000313" key="4">
    <source>
        <dbReference type="EMBL" id="SCY33777.1"/>
    </source>
</evidence>
<dbReference type="PANTHER" id="PTHR43673:SF10">
    <property type="entry name" value="NADH DEHYDROGENASE_NAD(P)H NITROREDUCTASE XCC3605-RELATED"/>
    <property type="match status" value="1"/>
</dbReference>
<dbReference type="InterPro" id="IPR000415">
    <property type="entry name" value="Nitroreductase-like"/>
</dbReference>
<keyword evidence="5" id="KW-1185">Reference proteome</keyword>
<sequence>MTEIEAIKARHSVRSYKPQMIEPEKIIQLRAKVSELNAESGLHLQFIEDAGRIYNNLINRARGLGSAPSVIACVGRASDDLEQKIGYYGEKLVLFAQSLGLNTCWTGGFNHKTISAEVAPDEKLVIAIAIGYGKDQGKVRKSKTFEQVVEAAGERPDWFNQGVEMALLAPTAINQQKFVIKFADGEKVEFIDKGGPFSKVDIGIVKCHFEIGSGKKI</sequence>
<dbReference type="PANTHER" id="PTHR43673">
    <property type="entry name" value="NAD(P)H NITROREDUCTASE YDGI-RELATED"/>
    <property type="match status" value="1"/>
</dbReference>
<protein>
    <submittedName>
        <fullName evidence="4">Nitroreductase</fullName>
    </submittedName>
</protein>
<dbReference type="RefSeq" id="WP_074462740.1">
    <property type="nucleotide sequence ID" value="NZ_FMUR01000013.1"/>
</dbReference>
<dbReference type="Proteomes" id="UP000183047">
    <property type="component" value="Unassembled WGS sequence"/>
</dbReference>
<evidence type="ECO:0000256" key="2">
    <source>
        <dbReference type="ARBA" id="ARBA00023002"/>
    </source>
</evidence>
<dbReference type="InterPro" id="IPR029478">
    <property type="entry name" value="TM1586_NiRdase"/>
</dbReference>
<reference evidence="5" key="1">
    <citation type="submission" date="2016-10" db="EMBL/GenBank/DDBJ databases">
        <authorList>
            <person name="Varghese N."/>
            <person name="Submissions S."/>
        </authorList>
    </citation>
    <scope>NUCLEOTIDE SEQUENCE [LARGE SCALE GENOMIC DNA]</scope>
    <source>
        <strain evidence="5">XBD2006</strain>
    </source>
</reference>
<name>A0A1G5F3J6_9FIRM</name>
<dbReference type="EMBL" id="FMUR01000013">
    <property type="protein sequence ID" value="SCY33777.1"/>
    <property type="molecule type" value="Genomic_DNA"/>
</dbReference>
<dbReference type="AlphaFoldDB" id="A0A1G5F3J6"/>
<dbReference type="Pfam" id="PF14512">
    <property type="entry name" value="TM1586_NiRdase"/>
    <property type="match status" value="1"/>
</dbReference>
<proteinExistence type="inferred from homology"/>
<dbReference type="OrthoDB" id="9814075at2"/>
<dbReference type="GO" id="GO:0016491">
    <property type="term" value="F:oxidoreductase activity"/>
    <property type="evidence" value="ECO:0007669"/>
    <property type="project" value="UniProtKB-KW"/>
</dbReference>
<keyword evidence="2" id="KW-0560">Oxidoreductase</keyword>
<dbReference type="Gene3D" id="3.40.109.30">
    <property type="entry name" value="putative nitroreductase (tm1586), domain 2"/>
    <property type="match status" value="1"/>
</dbReference>
<accession>A0A1G5F3J6</accession>